<dbReference type="Gene3D" id="3.40.50.620">
    <property type="entry name" value="HUPs"/>
    <property type="match status" value="1"/>
</dbReference>
<sequence length="255" mass="28232">MSWFATNSIATFLLPPLNLLLMLGLGVFFLYRGHRFARPLVIGALGLLWVLSTPYFAEGALHLLEAQTSPLNIGQQKAGAIVILGGGTYFHAPEYAAQDTVADATLVRLRYGAKLQRETGTPILVTGGKPGGNSISEAQQMSDSLEQDFRVPVRWTENESGNTFENAQNSFHILQNAGIRKIYLVTHAWHMPRAAGIFRRAGFEVVEAPTAFTTRYRTDLLAFLPSAKSLYDSKIFIHEVIGLLWYRVKLAFSDS</sequence>
<comment type="caution">
    <text evidence="3">The sequence shown here is derived from an EMBL/GenBank/DDBJ whole genome shotgun (WGS) entry which is preliminary data.</text>
</comment>
<organism evidence="3 4">
    <name type="scientific">Candidatus Gallionella acididurans</name>
    <dbReference type="NCBI Taxonomy" id="1796491"/>
    <lineage>
        <taxon>Bacteria</taxon>
        <taxon>Pseudomonadati</taxon>
        <taxon>Pseudomonadota</taxon>
        <taxon>Betaproteobacteria</taxon>
        <taxon>Nitrosomonadales</taxon>
        <taxon>Gallionellaceae</taxon>
        <taxon>Gallionella</taxon>
    </lineage>
</organism>
<dbReference type="CDD" id="cd06259">
    <property type="entry name" value="YdcF-like"/>
    <property type="match status" value="1"/>
</dbReference>
<feature type="transmembrane region" description="Helical" evidence="1">
    <location>
        <begin position="40"/>
        <end position="57"/>
    </location>
</feature>
<name>A0A139BTU3_9PROT</name>
<keyword evidence="1" id="KW-1133">Transmembrane helix</keyword>
<dbReference type="InterPro" id="IPR051599">
    <property type="entry name" value="Cell_Envelope_Assoc"/>
</dbReference>
<dbReference type="PANTHER" id="PTHR30336">
    <property type="entry name" value="INNER MEMBRANE PROTEIN, PROBABLE PERMEASE"/>
    <property type="match status" value="1"/>
</dbReference>
<dbReference type="PANTHER" id="PTHR30336:SF4">
    <property type="entry name" value="ENVELOPE BIOGENESIS FACTOR ELYC"/>
    <property type="match status" value="1"/>
</dbReference>
<dbReference type="GO" id="GO:0005886">
    <property type="term" value="C:plasma membrane"/>
    <property type="evidence" value="ECO:0007669"/>
    <property type="project" value="TreeGrafter"/>
</dbReference>
<keyword evidence="1" id="KW-0812">Transmembrane</keyword>
<reference evidence="3 4" key="2">
    <citation type="submission" date="2016-03" db="EMBL/GenBank/DDBJ databases">
        <title>New uncultured bacterium of the family Gallionellaceae from acid mine drainage: description and reconstruction of genome based on metagenomic analysis of microbial community.</title>
        <authorList>
            <person name="Kadnikov V."/>
            <person name="Ivasenko D."/>
            <person name="Beletsky A."/>
            <person name="Mardanov A."/>
            <person name="Danilova E."/>
            <person name="Pimenov N."/>
            <person name="Karnachuk O."/>
            <person name="Ravin N."/>
        </authorList>
    </citation>
    <scope>NUCLEOTIDE SEQUENCE [LARGE SCALE GENOMIC DNA]</scope>
    <source>
        <strain evidence="3">ShG14-8</strain>
    </source>
</reference>
<dbReference type="GO" id="GO:0043164">
    <property type="term" value="P:Gram-negative-bacterium-type cell wall biogenesis"/>
    <property type="evidence" value="ECO:0007669"/>
    <property type="project" value="TreeGrafter"/>
</dbReference>
<feature type="transmembrane region" description="Helical" evidence="1">
    <location>
        <begin position="12"/>
        <end position="31"/>
    </location>
</feature>
<evidence type="ECO:0000313" key="4">
    <source>
        <dbReference type="Proteomes" id="UP000070578"/>
    </source>
</evidence>
<evidence type="ECO:0000313" key="3">
    <source>
        <dbReference type="EMBL" id="KXS32338.1"/>
    </source>
</evidence>
<dbReference type="InterPro" id="IPR003848">
    <property type="entry name" value="DUF218"/>
</dbReference>
<keyword evidence="1" id="KW-0472">Membrane</keyword>
<dbReference type="Proteomes" id="UP000070578">
    <property type="component" value="Unassembled WGS sequence"/>
</dbReference>
<dbReference type="InterPro" id="IPR014729">
    <property type="entry name" value="Rossmann-like_a/b/a_fold"/>
</dbReference>
<gene>
    <name evidence="3" type="ORF">AWT59_1544</name>
</gene>
<dbReference type="Pfam" id="PF02698">
    <property type="entry name" value="DUF218"/>
    <property type="match status" value="1"/>
</dbReference>
<protein>
    <recommendedName>
        <fullName evidence="2">DUF218 domain-containing protein</fullName>
    </recommendedName>
</protein>
<evidence type="ECO:0000259" key="2">
    <source>
        <dbReference type="Pfam" id="PF02698"/>
    </source>
</evidence>
<reference evidence="3 4" key="1">
    <citation type="submission" date="2016-02" db="EMBL/GenBank/DDBJ databases">
        <authorList>
            <person name="Wen L."/>
            <person name="He K."/>
            <person name="Yang H."/>
        </authorList>
    </citation>
    <scope>NUCLEOTIDE SEQUENCE [LARGE SCALE GENOMIC DNA]</scope>
    <source>
        <strain evidence="3">ShG14-8</strain>
    </source>
</reference>
<proteinExistence type="predicted"/>
<accession>A0A139BTU3</accession>
<dbReference type="AlphaFoldDB" id="A0A139BTU3"/>
<evidence type="ECO:0000256" key="1">
    <source>
        <dbReference type="SAM" id="Phobius"/>
    </source>
</evidence>
<dbReference type="GO" id="GO:0000270">
    <property type="term" value="P:peptidoglycan metabolic process"/>
    <property type="evidence" value="ECO:0007669"/>
    <property type="project" value="TreeGrafter"/>
</dbReference>
<feature type="domain" description="DUF218" evidence="2">
    <location>
        <begin position="80"/>
        <end position="242"/>
    </location>
</feature>
<dbReference type="EMBL" id="LSLI01000033">
    <property type="protein sequence ID" value="KXS32338.1"/>
    <property type="molecule type" value="Genomic_DNA"/>
</dbReference>